<organism evidence="1 2">
    <name type="scientific">Botrytis tulipae</name>
    <dbReference type="NCBI Taxonomy" id="87230"/>
    <lineage>
        <taxon>Eukaryota</taxon>
        <taxon>Fungi</taxon>
        <taxon>Dikarya</taxon>
        <taxon>Ascomycota</taxon>
        <taxon>Pezizomycotina</taxon>
        <taxon>Leotiomycetes</taxon>
        <taxon>Helotiales</taxon>
        <taxon>Sclerotiniaceae</taxon>
        <taxon>Botrytis</taxon>
    </lineage>
</organism>
<protein>
    <submittedName>
        <fullName evidence="1">Uncharacterized protein</fullName>
    </submittedName>
</protein>
<evidence type="ECO:0000313" key="1">
    <source>
        <dbReference type="EMBL" id="TGO15204.1"/>
    </source>
</evidence>
<dbReference type="OrthoDB" id="3535613at2759"/>
<dbReference type="AlphaFoldDB" id="A0A4Z1ES75"/>
<reference evidence="1 2" key="1">
    <citation type="submission" date="2017-12" db="EMBL/GenBank/DDBJ databases">
        <title>Comparative genomics of Botrytis spp.</title>
        <authorList>
            <person name="Valero-Jimenez C.A."/>
            <person name="Tapia P."/>
            <person name="Veloso J."/>
            <person name="Silva-Moreno E."/>
            <person name="Staats M."/>
            <person name="Valdes J.H."/>
            <person name="Van Kan J.A.L."/>
        </authorList>
    </citation>
    <scope>NUCLEOTIDE SEQUENCE [LARGE SCALE GENOMIC DNA]</scope>
    <source>
        <strain evidence="1 2">Bt9001</strain>
    </source>
</reference>
<keyword evidence="2" id="KW-1185">Reference proteome</keyword>
<dbReference type="EMBL" id="PQXH01000043">
    <property type="protein sequence ID" value="TGO15204.1"/>
    <property type="molecule type" value="Genomic_DNA"/>
</dbReference>
<proteinExistence type="predicted"/>
<sequence length="176" mass="20324">MLGKSMNVSFDDEKSSEVIELEPCPMSKRATREVQELDAPASFKVVVGSFLETLFREVSHRHYQLDEDIFPDNLKSWNSSSLSMLETAALGLLEDIKFFPVLFFQYFSITLQFSPPEYNPTLDSKHAIDMTFDRVAGDYSQSEIRSRLYQTNNMPLRLRFEQESSARHHLKVSNIT</sequence>
<name>A0A4Z1ES75_9HELO</name>
<comment type="caution">
    <text evidence="1">The sequence shown here is derived from an EMBL/GenBank/DDBJ whole genome shotgun (WGS) entry which is preliminary data.</text>
</comment>
<gene>
    <name evidence="1" type="ORF">BTUL_0043g00590</name>
</gene>
<evidence type="ECO:0000313" key="2">
    <source>
        <dbReference type="Proteomes" id="UP000297777"/>
    </source>
</evidence>
<accession>A0A4Z1ES75</accession>
<dbReference type="Proteomes" id="UP000297777">
    <property type="component" value="Unassembled WGS sequence"/>
</dbReference>